<dbReference type="Pfam" id="PF13440">
    <property type="entry name" value="Polysacc_synt_3"/>
    <property type="match status" value="1"/>
</dbReference>
<feature type="transmembrane region" description="Helical" evidence="7">
    <location>
        <begin position="299"/>
        <end position="325"/>
    </location>
</feature>
<keyword evidence="9" id="KW-1185">Reference proteome</keyword>
<evidence type="ECO:0000256" key="5">
    <source>
        <dbReference type="ARBA" id="ARBA00022989"/>
    </source>
</evidence>
<feature type="transmembrane region" description="Helical" evidence="7">
    <location>
        <begin position="88"/>
        <end position="108"/>
    </location>
</feature>
<evidence type="ECO:0000256" key="1">
    <source>
        <dbReference type="ARBA" id="ARBA00004651"/>
    </source>
</evidence>
<evidence type="ECO:0000256" key="6">
    <source>
        <dbReference type="ARBA" id="ARBA00023136"/>
    </source>
</evidence>
<dbReference type="InterPro" id="IPR050833">
    <property type="entry name" value="Poly_Biosynth_Transport"/>
</dbReference>
<dbReference type="Proteomes" id="UP000289784">
    <property type="component" value="Unassembled WGS sequence"/>
</dbReference>
<protein>
    <submittedName>
        <fullName evidence="8">Lipopolysaccharide biosynthesis protein</fullName>
    </submittedName>
</protein>
<feature type="transmembrane region" description="Helical" evidence="7">
    <location>
        <begin position="120"/>
        <end position="137"/>
    </location>
</feature>
<sequence>MSASDKGGRESLARLATSGTAWSFVASLGQQAIAFVVFVILARQLGPVEFGVVALANVFLDLLILVGRGGLTEVLIQRDRLDETEKSTAFWSSLCLGSAGTLAIWFGAGAAARYFDTPGMVPVMHGLALVCMLNALGTVQEAELKRDFGFKALAMRTLLATCVSGIAAVAAAYAGWGAMSLVVQRLVATLLLTGILWYAVRWVPKLTFSLSAASRQLRMGSAICGSSLLGVGNQRVIDVVIGRMLGATPLGYLRIAWRALDLLMELGLRPIQQVTLPAFSRLQNDAGALRAAYLRTARVTAIVIYPVFIGAAIVAPDLITLVFGAQWGPSVPLMQILALGVLVMPLIWFKSNVLLAIGRVRAVMLLNIVEFALSVAVVTISCRWGVTGAAWGNVIRLCLAVLPIWWVLHRYLGIELMPFFASQWQAATCTALMVIATFLVGLLCPGLPAVVRIAVVITVGAVVYFAALFLLHRQAWNELVDLAPRPARSLLARLGLAQRG</sequence>
<keyword evidence="3" id="KW-1003">Cell membrane</keyword>
<dbReference type="PANTHER" id="PTHR30250:SF10">
    <property type="entry name" value="LIPOPOLYSACCHARIDE BIOSYNTHESIS PROTEIN WZXC"/>
    <property type="match status" value="1"/>
</dbReference>
<feature type="transmembrane region" description="Helical" evidence="7">
    <location>
        <begin position="331"/>
        <end position="349"/>
    </location>
</feature>
<evidence type="ECO:0000256" key="7">
    <source>
        <dbReference type="SAM" id="Phobius"/>
    </source>
</evidence>
<comment type="caution">
    <text evidence="8">The sequence shown here is derived from an EMBL/GenBank/DDBJ whole genome shotgun (WGS) entry which is preliminary data.</text>
</comment>
<keyword evidence="4 7" id="KW-0812">Transmembrane</keyword>
<comment type="subcellular location">
    <subcellularLocation>
        <location evidence="1">Cell membrane</location>
        <topology evidence="1">Multi-pass membrane protein</topology>
    </subcellularLocation>
</comment>
<feature type="transmembrane region" description="Helical" evidence="7">
    <location>
        <begin position="424"/>
        <end position="443"/>
    </location>
</feature>
<evidence type="ECO:0000313" key="8">
    <source>
        <dbReference type="EMBL" id="RXR06344.1"/>
    </source>
</evidence>
<evidence type="ECO:0000256" key="2">
    <source>
        <dbReference type="ARBA" id="ARBA00007430"/>
    </source>
</evidence>
<dbReference type="CDD" id="cd13127">
    <property type="entry name" value="MATE_tuaB_like"/>
    <property type="match status" value="1"/>
</dbReference>
<dbReference type="AlphaFoldDB" id="A0A4Q1JY45"/>
<dbReference type="OrthoDB" id="8538786at2"/>
<proteinExistence type="inferred from homology"/>
<keyword evidence="6 7" id="KW-0472">Membrane</keyword>
<feature type="transmembrane region" description="Helical" evidence="7">
    <location>
        <begin position="21"/>
        <end position="42"/>
    </location>
</feature>
<dbReference type="RefSeq" id="WP_129470451.1">
    <property type="nucleotide sequence ID" value="NZ_SAWZ01000003.1"/>
</dbReference>
<dbReference type="EMBL" id="SAWZ01000003">
    <property type="protein sequence ID" value="RXR06344.1"/>
    <property type="molecule type" value="Genomic_DNA"/>
</dbReference>
<dbReference type="PANTHER" id="PTHR30250">
    <property type="entry name" value="PST FAMILY PREDICTED COLANIC ACID TRANSPORTER"/>
    <property type="match status" value="1"/>
</dbReference>
<feature type="transmembrane region" description="Helical" evidence="7">
    <location>
        <begin position="182"/>
        <end position="200"/>
    </location>
</feature>
<keyword evidence="5 7" id="KW-1133">Transmembrane helix</keyword>
<evidence type="ECO:0000256" key="3">
    <source>
        <dbReference type="ARBA" id="ARBA00022475"/>
    </source>
</evidence>
<accession>A0A4Q1JY45</accession>
<name>A0A4Q1JY45_9GAMM</name>
<feature type="transmembrane region" description="Helical" evidence="7">
    <location>
        <begin position="48"/>
        <end position="67"/>
    </location>
</feature>
<dbReference type="GO" id="GO:0005886">
    <property type="term" value="C:plasma membrane"/>
    <property type="evidence" value="ECO:0007669"/>
    <property type="project" value="UniProtKB-SubCell"/>
</dbReference>
<gene>
    <name evidence="8" type="ORF">EPA99_06715</name>
</gene>
<organism evidence="8 9">
    <name type="scientific">Pseudoxanthomonas composti</name>
    <dbReference type="NCBI Taxonomy" id="2137479"/>
    <lineage>
        <taxon>Bacteria</taxon>
        <taxon>Pseudomonadati</taxon>
        <taxon>Pseudomonadota</taxon>
        <taxon>Gammaproteobacteria</taxon>
        <taxon>Lysobacterales</taxon>
        <taxon>Lysobacteraceae</taxon>
        <taxon>Pseudoxanthomonas</taxon>
    </lineage>
</organism>
<comment type="similarity">
    <text evidence="2">Belongs to the polysaccharide synthase family.</text>
</comment>
<feature type="transmembrane region" description="Helical" evidence="7">
    <location>
        <begin position="158"/>
        <end position="176"/>
    </location>
</feature>
<reference evidence="8 9" key="1">
    <citation type="submission" date="2019-01" db="EMBL/GenBank/DDBJ databases">
        <title>Pseudoxanthomonas composti sp. nov., isolated from compost.</title>
        <authorList>
            <person name="Yang G."/>
        </authorList>
    </citation>
    <scope>NUCLEOTIDE SEQUENCE [LARGE SCALE GENOMIC DNA]</scope>
    <source>
        <strain evidence="8 9">GSS15</strain>
    </source>
</reference>
<evidence type="ECO:0000313" key="9">
    <source>
        <dbReference type="Proteomes" id="UP000289784"/>
    </source>
</evidence>
<feature type="transmembrane region" description="Helical" evidence="7">
    <location>
        <begin position="449"/>
        <end position="471"/>
    </location>
</feature>
<evidence type="ECO:0000256" key="4">
    <source>
        <dbReference type="ARBA" id="ARBA00022692"/>
    </source>
</evidence>
<feature type="transmembrane region" description="Helical" evidence="7">
    <location>
        <begin position="361"/>
        <end position="381"/>
    </location>
</feature>